<feature type="region of interest" description="Disordered" evidence="8">
    <location>
        <begin position="333"/>
        <end position="371"/>
    </location>
</feature>
<dbReference type="InterPro" id="IPR000225">
    <property type="entry name" value="Armadillo"/>
</dbReference>
<feature type="repeat" description="ARM" evidence="7">
    <location>
        <begin position="520"/>
        <end position="562"/>
    </location>
</feature>
<evidence type="ECO:0000256" key="4">
    <source>
        <dbReference type="ARBA" id="ARBA00022679"/>
    </source>
</evidence>
<dbReference type="EMBL" id="HG996471">
    <property type="protein sequence ID" value="CAG1848668.1"/>
    <property type="molecule type" value="Genomic_DNA"/>
</dbReference>
<keyword evidence="5" id="KW-0677">Repeat</keyword>
<keyword evidence="6" id="KW-0833">Ubl conjugation pathway</keyword>
<dbReference type="Gene3D" id="1.25.10.10">
    <property type="entry name" value="Leucine-rich Repeat Variant"/>
    <property type="match status" value="1"/>
</dbReference>
<comment type="catalytic activity">
    <reaction evidence="1">
        <text>S-ubiquitinyl-[E2 ubiquitin-conjugating enzyme]-L-cysteine + [acceptor protein]-L-lysine = [E2 ubiquitin-conjugating enzyme]-L-cysteine + N(6)-ubiquitinyl-[acceptor protein]-L-lysine.</text>
        <dbReference type="EC" id="2.3.2.27"/>
    </reaction>
</comment>
<dbReference type="CDD" id="cd16664">
    <property type="entry name" value="RING-Ubox_PUB"/>
    <property type="match status" value="1"/>
</dbReference>
<dbReference type="PANTHER" id="PTHR23315">
    <property type="entry name" value="U BOX DOMAIN-CONTAINING"/>
    <property type="match status" value="1"/>
</dbReference>
<feature type="compositionally biased region" description="Basic and acidic residues" evidence="8">
    <location>
        <begin position="346"/>
        <end position="355"/>
    </location>
</feature>
<reference evidence="10" key="1">
    <citation type="submission" date="2021-03" db="EMBL/GenBank/DDBJ databases">
        <authorList>
            <consortium name="Genoscope - CEA"/>
            <person name="William W."/>
        </authorList>
    </citation>
    <scope>NUCLEOTIDE SEQUENCE</scope>
    <source>
        <strain evidence="10">Doubled-haploid Pahang</strain>
    </source>
</reference>
<dbReference type="GO" id="GO:0016567">
    <property type="term" value="P:protein ubiquitination"/>
    <property type="evidence" value="ECO:0007669"/>
    <property type="project" value="UniProtKB-UniPathway"/>
</dbReference>
<dbReference type="PANTHER" id="PTHR23315:SF278">
    <property type="entry name" value="U-BOX DOMAIN-CONTAINING PROTEIN 3"/>
    <property type="match status" value="1"/>
</dbReference>
<dbReference type="SUPFAM" id="SSF57850">
    <property type="entry name" value="RING/U-box"/>
    <property type="match status" value="1"/>
</dbReference>
<sequence length="783" mass="85839">MDGDVTGGLINSISRFIHLVACQTTKSASLKDFRKIVGILKLLRPVVDQVFDPELPFDEHLMKELEELDVAVNEARDLVEKGPQRMSKIYTVLQSEPILLKVQKSALEICHFSSALLQSSSLSAHIQNCIQELQYAEQDTVSELIDHALKDLKANIIPSIEDLIKIMATLCLTSNQELLMESIALEKERMKAELKSKAEVVDHINQVIVLVTHICYCIEKLEQFGVLNGHPVPSHFRCPLSLQLMLDPVIVASGQTYERSFIQKWLDSGLRICPRTRQTLAYISLIPNYTVKVLITDWCEEKKIKLDVSAQSGNVTNPFLSSAAFEDHMHGDDLKHSMGRHSTHKSSLEGHDQTQHHKTKVSPKRDQKDCSYSTDHQMMPSMVNMEADALVGKSGCHSHNESMSSVISSIGIMSKFEDNTCLVGDTTYPACSPFNKELSSSPWCGQNQLFGSENGHEKNVTGKFLLHSSNLDDLTTSHHVQKLTDGLKSESPELQTAAASELRLLAKHNMENRVLIGKFGAIPPLVSLLHSMGKKVQENAVTALLNLSINDDNKILIAEAGAIGALMHVLDSGTTEAKENSAAALFTLSALEEYKAKIGRSGAAKALVHLLGSGNLRGRKDAAAALFNLSIFHENKVRIVQAGAVKYLVELMDPSSGMVDKSVALLANLSTIPEGRMAIVQERGIPPLVEIVETGSARGRENAASTLLQLCLNSQKICSLVLQEGVVPPLIALCSIWNTQGEGKGTTDPKSLAQSARGDRTKSKILIPFSQCHVLGIYLHELE</sequence>
<evidence type="ECO:0000256" key="8">
    <source>
        <dbReference type="SAM" id="MobiDB-lite"/>
    </source>
</evidence>
<dbReference type="SMART" id="SM00185">
    <property type="entry name" value="ARM"/>
    <property type="match status" value="5"/>
</dbReference>
<dbReference type="AlphaFoldDB" id="A0A8D7FCF2"/>
<dbReference type="Pfam" id="PF25240">
    <property type="entry name" value="PUB2_N"/>
    <property type="match status" value="1"/>
</dbReference>
<evidence type="ECO:0000256" key="1">
    <source>
        <dbReference type="ARBA" id="ARBA00000900"/>
    </source>
</evidence>
<evidence type="ECO:0000256" key="3">
    <source>
        <dbReference type="ARBA" id="ARBA00012483"/>
    </source>
</evidence>
<keyword evidence="4" id="KW-0808">Transferase</keyword>
<organism evidence="10">
    <name type="scientific">Musa acuminata subsp. malaccensis</name>
    <name type="common">Wild banana</name>
    <name type="synonym">Musa malaccensis</name>
    <dbReference type="NCBI Taxonomy" id="214687"/>
    <lineage>
        <taxon>Eukaryota</taxon>
        <taxon>Viridiplantae</taxon>
        <taxon>Streptophyta</taxon>
        <taxon>Embryophyta</taxon>
        <taxon>Tracheophyta</taxon>
        <taxon>Spermatophyta</taxon>
        <taxon>Magnoliopsida</taxon>
        <taxon>Liliopsida</taxon>
        <taxon>Zingiberales</taxon>
        <taxon>Musaceae</taxon>
        <taxon>Musa</taxon>
    </lineage>
</organism>
<dbReference type="PROSITE" id="PS51698">
    <property type="entry name" value="U_BOX"/>
    <property type="match status" value="1"/>
</dbReference>
<dbReference type="EC" id="2.3.2.27" evidence="3"/>
<dbReference type="Gene3D" id="3.30.40.10">
    <property type="entry name" value="Zinc/RING finger domain, C3HC4 (zinc finger)"/>
    <property type="match status" value="1"/>
</dbReference>
<dbReference type="PROSITE" id="PS50176">
    <property type="entry name" value="ARM_REPEAT"/>
    <property type="match status" value="3"/>
</dbReference>
<comment type="pathway">
    <text evidence="2">Protein modification; protein ubiquitination.</text>
</comment>
<evidence type="ECO:0000256" key="7">
    <source>
        <dbReference type="PROSITE-ProRule" id="PRU00259"/>
    </source>
</evidence>
<feature type="domain" description="U-box" evidence="9">
    <location>
        <begin position="231"/>
        <end position="305"/>
    </location>
</feature>
<protein>
    <recommendedName>
        <fullName evidence="3">RING-type E3 ubiquitin transferase</fullName>
        <ecNumber evidence="3">2.3.2.27</ecNumber>
    </recommendedName>
</protein>
<dbReference type="SUPFAM" id="SSF48371">
    <property type="entry name" value="ARM repeat"/>
    <property type="match status" value="1"/>
</dbReference>
<evidence type="ECO:0000256" key="6">
    <source>
        <dbReference type="ARBA" id="ARBA00022786"/>
    </source>
</evidence>
<dbReference type="InterPro" id="IPR057314">
    <property type="entry name" value="PUB2-4-like_N"/>
</dbReference>
<evidence type="ECO:0000313" key="10">
    <source>
        <dbReference type="EMBL" id="CAG1848668.1"/>
    </source>
</evidence>
<dbReference type="InterPro" id="IPR013083">
    <property type="entry name" value="Znf_RING/FYVE/PHD"/>
</dbReference>
<dbReference type="InterPro" id="IPR045210">
    <property type="entry name" value="RING-Ubox_PUB"/>
</dbReference>
<dbReference type="GO" id="GO:0061630">
    <property type="term" value="F:ubiquitin protein ligase activity"/>
    <property type="evidence" value="ECO:0007669"/>
    <property type="project" value="UniProtKB-EC"/>
</dbReference>
<dbReference type="FunFam" id="1.25.10.10:FF:000082">
    <property type="entry name" value="RING-type E3 ubiquitin transferase"/>
    <property type="match status" value="1"/>
</dbReference>
<evidence type="ECO:0000256" key="5">
    <source>
        <dbReference type="ARBA" id="ARBA00022737"/>
    </source>
</evidence>
<evidence type="ECO:0000256" key="2">
    <source>
        <dbReference type="ARBA" id="ARBA00004906"/>
    </source>
</evidence>
<dbReference type="Pfam" id="PF04564">
    <property type="entry name" value="U-box"/>
    <property type="match status" value="1"/>
</dbReference>
<feature type="repeat" description="ARM" evidence="7">
    <location>
        <begin position="643"/>
        <end position="684"/>
    </location>
</feature>
<dbReference type="InterPro" id="IPR058678">
    <property type="entry name" value="ARM_PUB"/>
</dbReference>
<accession>A0A8D7FCF2</accession>
<gene>
    <name evidence="10" type="ORF">GSMUA_184630.1</name>
</gene>
<dbReference type="SMART" id="SM00504">
    <property type="entry name" value="Ubox"/>
    <property type="match status" value="1"/>
</dbReference>
<dbReference type="InterPro" id="IPR016024">
    <property type="entry name" value="ARM-type_fold"/>
</dbReference>
<dbReference type="InterPro" id="IPR003613">
    <property type="entry name" value="Ubox_domain"/>
</dbReference>
<name>A0A8D7FCF2_MUSAM</name>
<dbReference type="UniPathway" id="UPA00143"/>
<evidence type="ECO:0000259" key="9">
    <source>
        <dbReference type="PROSITE" id="PS51698"/>
    </source>
</evidence>
<dbReference type="Pfam" id="PF25598">
    <property type="entry name" value="ARM_PUB"/>
    <property type="match status" value="1"/>
</dbReference>
<feature type="repeat" description="ARM" evidence="7">
    <location>
        <begin position="602"/>
        <end position="644"/>
    </location>
</feature>
<proteinExistence type="predicted"/>
<dbReference type="InterPro" id="IPR011989">
    <property type="entry name" value="ARM-like"/>
</dbReference>